<feature type="transmembrane region" description="Helical" evidence="7">
    <location>
        <begin position="348"/>
        <end position="371"/>
    </location>
</feature>
<comment type="caution">
    <text evidence="9">The sequence shown here is derived from an EMBL/GenBank/DDBJ whole genome shotgun (WGS) entry which is preliminary data.</text>
</comment>
<evidence type="ECO:0000256" key="4">
    <source>
        <dbReference type="ARBA" id="ARBA00022989"/>
    </source>
</evidence>
<evidence type="ECO:0000256" key="6">
    <source>
        <dbReference type="ARBA" id="ARBA00038076"/>
    </source>
</evidence>
<dbReference type="AlphaFoldDB" id="A0A5M3Y0W5"/>
<evidence type="ECO:0000256" key="2">
    <source>
        <dbReference type="ARBA" id="ARBA00022475"/>
    </source>
</evidence>
<dbReference type="PANTHER" id="PTHR30572:SF4">
    <property type="entry name" value="ABC TRANSPORTER PERMEASE YTRF"/>
    <property type="match status" value="1"/>
</dbReference>
<keyword evidence="3 7" id="KW-0812">Transmembrane</keyword>
<evidence type="ECO:0000256" key="5">
    <source>
        <dbReference type="ARBA" id="ARBA00023136"/>
    </source>
</evidence>
<dbReference type="InterPro" id="IPR050250">
    <property type="entry name" value="Macrolide_Exporter_MacB"/>
</dbReference>
<comment type="similarity">
    <text evidence="6">Belongs to the ABC-4 integral membrane protein family.</text>
</comment>
<comment type="subcellular location">
    <subcellularLocation>
        <location evidence="1">Cell membrane</location>
        <topology evidence="1">Multi-pass membrane protein</topology>
    </subcellularLocation>
</comment>
<proteinExistence type="inferred from homology"/>
<feature type="transmembrane region" description="Helical" evidence="7">
    <location>
        <begin position="392"/>
        <end position="415"/>
    </location>
</feature>
<dbReference type="OrthoDB" id="3275641at2"/>
<organism evidence="9 10">
    <name type="scientific">Acrocarpospora pleiomorpha</name>
    <dbReference type="NCBI Taxonomy" id="90975"/>
    <lineage>
        <taxon>Bacteria</taxon>
        <taxon>Bacillati</taxon>
        <taxon>Actinomycetota</taxon>
        <taxon>Actinomycetes</taxon>
        <taxon>Streptosporangiales</taxon>
        <taxon>Streptosporangiaceae</taxon>
        <taxon>Acrocarpospora</taxon>
    </lineage>
</organism>
<feature type="transmembrane region" description="Helical" evidence="7">
    <location>
        <begin position="473"/>
        <end position="496"/>
    </location>
</feature>
<feature type="domain" description="ABC3 transporter permease C-terminal" evidence="8">
    <location>
        <begin position="843"/>
        <end position="956"/>
    </location>
</feature>
<dbReference type="Proteomes" id="UP000377595">
    <property type="component" value="Unassembled WGS sequence"/>
</dbReference>
<evidence type="ECO:0000259" key="8">
    <source>
        <dbReference type="Pfam" id="PF02687"/>
    </source>
</evidence>
<evidence type="ECO:0000313" key="9">
    <source>
        <dbReference type="EMBL" id="GES26974.1"/>
    </source>
</evidence>
<evidence type="ECO:0000256" key="3">
    <source>
        <dbReference type="ARBA" id="ARBA00022692"/>
    </source>
</evidence>
<feature type="transmembrane region" description="Helical" evidence="7">
    <location>
        <begin position="938"/>
        <end position="961"/>
    </location>
</feature>
<evidence type="ECO:0000313" key="10">
    <source>
        <dbReference type="Proteomes" id="UP000377595"/>
    </source>
</evidence>
<dbReference type="PANTHER" id="PTHR30572">
    <property type="entry name" value="MEMBRANE COMPONENT OF TRANSPORTER-RELATED"/>
    <property type="match status" value="1"/>
</dbReference>
<keyword evidence="10" id="KW-1185">Reference proteome</keyword>
<name>A0A5M3Y0W5_9ACTN</name>
<dbReference type="EMBL" id="BLAF01000104">
    <property type="protein sequence ID" value="GES26974.1"/>
    <property type="molecule type" value="Genomic_DNA"/>
</dbReference>
<keyword evidence="2" id="KW-1003">Cell membrane</keyword>
<protein>
    <recommendedName>
        <fullName evidence="8">ABC3 transporter permease C-terminal domain-containing protein</fullName>
    </recommendedName>
</protein>
<evidence type="ECO:0000256" key="1">
    <source>
        <dbReference type="ARBA" id="ARBA00004651"/>
    </source>
</evidence>
<dbReference type="Pfam" id="PF02687">
    <property type="entry name" value="FtsX"/>
    <property type="match status" value="1"/>
</dbReference>
<feature type="transmembrane region" description="Helical" evidence="7">
    <location>
        <begin position="835"/>
        <end position="861"/>
    </location>
</feature>
<evidence type="ECO:0000256" key="7">
    <source>
        <dbReference type="SAM" id="Phobius"/>
    </source>
</evidence>
<reference evidence="9 10" key="1">
    <citation type="submission" date="2019-10" db="EMBL/GenBank/DDBJ databases">
        <title>Whole genome shotgun sequence of Acrocarpospora pleiomorpha NBRC 16267.</title>
        <authorList>
            <person name="Ichikawa N."/>
            <person name="Kimura A."/>
            <person name="Kitahashi Y."/>
            <person name="Komaki H."/>
            <person name="Oguchi A."/>
        </authorList>
    </citation>
    <scope>NUCLEOTIDE SEQUENCE [LARGE SCALE GENOMIC DNA]</scope>
    <source>
        <strain evidence="9 10">NBRC 16267</strain>
    </source>
</reference>
<feature type="transmembrane region" description="Helical" evidence="7">
    <location>
        <begin position="421"/>
        <end position="446"/>
    </location>
</feature>
<feature type="transmembrane region" description="Helical" evidence="7">
    <location>
        <begin position="260"/>
        <end position="283"/>
    </location>
</feature>
<dbReference type="GO" id="GO:0022857">
    <property type="term" value="F:transmembrane transporter activity"/>
    <property type="evidence" value="ECO:0007669"/>
    <property type="project" value="TreeGrafter"/>
</dbReference>
<dbReference type="InterPro" id="IPR003838">
    <property type="entry name" value="ABC3_permease_C"/>
</dbReference>
<keyword evidence="4 7" id="KW-1133">Transmembrane helix</keyword>
<sequence>MIWRGLWERRWLSLLVLVVAVVPVTAAAYGPMRRDQAETAIVRDVLAAAPVEGRGWRYSTTADPALKAVPGFVRDFLAPPVRGMEIDSVRADERRSYPLVWQDGQCAHVTLAEGRCPAAAKEVMAEAGSGLKVGESVRLVRLIASIPGTDEMSPAPLTVVGLYRGDQADPFWFGRRLTGNSSRAGPLFTVPETRSGTIVSGTGESWSDYAILAVNRDRVLGSDLPALGALHATLAQAGREAGSSVLGRFADTLDVLTRQIGALGVPLVLVVAQLAALGWLLLFQTVADLVRARGPEIALARLRGQSRLQVWRFCLAEPLAVLAAALVAGTALAWLIAARSGPATLSPAAAGAGVVTVFGGLVAAVVAARRTARRPVTEEWRRVPRRAARGRVLDTAVLAVASVGLVELLAGGIITESSGRSVAALAVPGLLALAAALLAARLLPLLARTAFAITRRGGGLAGFLAIRQVARGAATAGSVIVVAATVGVAVFAAAAWTVTSANYREVARVHTGASAVIDVAPTGIAEFRRAVEAADPSGRAAAPVVRVLGNPAMLAADPARLAHVAYGYPAATGALSSPVVPRVWVRGERLRLTATHERPPDDWIVRVYGVFGLPGTVQPGQISLGPLRADTGGTYEWNLPRPCRDEPCELRGFRSEVLFTGDVGQDGTSLDYTITRLDVRRDGRWTELDAALDTPGAWTGRGQAADGGLTFPIDALAAPLVRPATYPDQVPALVNGPIDGGMHLPGLDDAYTLGIEQKTATAALPGLDRVGALVDLDLADRVAFGLADKATLEVWVAEGQADRIAAALERENLAVSAIRHATDLERRFTTQGPGAALTLLLAAAVAAAALALGRTVLALYAAARARRYELAALDAAGVKPGVLRLALLLEQALTLGAGTLAGLLAGMSAARLALPRIPQFADQPVTPPLAYPLDPLPILTVGAAALLGGLLLAAALAEILLRGVTVDRLREAPG</sequence>
<dbReference type="GO" id="GO:0005886">
    <property type="term" value="C:plasma membrane"/>
    <property type="evidence" value="ECO:0007669"/>
    <property type="project" value="UniProtKB-SubCell"/>
</dbReference>
<gene>
    <name evidence="9" type="ORF">Aple_098730</name>
</gene>
<feature type="transmembrane region" description="Helical" evidence="7">
    <location>
        <begin position="310"/>
        <end position="336"/>
    </location>
</feature>
<keyword evidence="5 7" id="KW-0472">Membrane</keyword>
<dbReference type="RefSeq" id="WP_155351654.1">
    <property type="nucleotide sequence ID" value="NZ_BAAAHM010000050.1"/>
</dbReference>
<accession>A0A5M3Y0W5</accession>
<feature type="transmembrane region" description="Helical" evidence="7">
    <location>
        <begin position="882"/>
        <end position="905"/>
    </location>
</feature>